<feature type="transmembrane region" description="Helical" evidence="3">
    <location>
        <begin position="261"/>
        <end position="280"/>
    </location>
</feature>
<evidence type="ECO:0000313" key="6">
    <source>
        <dbReference type="Proteomes" id="UP001152049"/>
    </source>
</evidence>
<organism evidence="5 6">
    <name type="scientific">Fusarium torreyae</name>
    <dbReference type="NCBI Taxonomy" id="1237075"/>
    <lineage>
        <taxon>Eukaryota</taxon>
        <taxon>Fungi</taxon>
        <taxon>Dikarya</taxon>
        <taxon>Ascomycota</taxon>
        <taxon>Pezizomycotina</taxon>
        <taxon>Sordariomycetes</taxon>
        <taxon>Hypocreomycetidae</taxon>
        <taxon>Hypocreales</taxon>
        <taxon>Nectriaceae</taxon>
        <taxon>Fusarium</taxon>
    </lineage>
</organism>
<accession>A0A9W8VEX1</accession>
<dbReference type="InterPro" id="IPR046529">
    <property type="entry name" value="DUF6594"/>
</dbReference>
<evidence type="ECO:0000256" key="3">
    <source>
        <dbReference type="SAM" id="Phobius"/>
    </source>
</evidence>
<feature type="region of interest" description="Disordered" evidence="2">
    <location>
        <begin position="1"/>
        <end position="33"/>
    </location>
</feature>
<feature type="domain" description="DUF6594" evidence="4">
    <location>
        <begin position="46"/>
        <end position="298"/>
    </location>
</feature>
<feature type="transmembrane region" description="Helical" evidence="3">
    <location>
        <begin position="231"/>
        <end position="249"/>
    </location>
</feature>
<evidence type="ECO:0000256" key="2">
    <source>
        <dbReference type="SAM" id="MobiDB-lite"/>
    </source>
</evidence>
<name>A0A9W8VEX1_9HYPO</name>
<evidence type="ECO:0000259" key="4">
    <source>
        <dbReference type="Pfam" id="PF20237"/>
    </source>
</evidence>
<keyword evidence="3" id="KW-0812">Transmembrane</keyword>
<keyword evidence="6" id="KW-1185">Reference proteome</keyword>
<proteinExistence type="predicted"/>
<dbReference type="Proteomes" id="UP001152049">
    <property type="component" value="Unassembled WGS sequence"/>
</dbReference>
<feature type="coiled-coil region" evidence="1">
    <location>
        <begin position="73"/>
        <end position="100"/>
    </location>
</feature>
<keyword evidence="3" id="KW-0472">Membrane</keyword>
<dbReference type="AlphaFoldDB" id="A0A9W8VEX1"/>
<keyword evidence="3" id="KW-1133">Transmembrane helix</keyword>
<dbReference type="PANTHER" id="PTHR34502:SF4">
    <property type="entry name" value="DUF6594 DOMAIN-CONTAINING PROTEIN"/>
    <property type="match status" value="1"/>
</dbReference>
<dbReference type="Pfam" id="PF20237">
    <property type="entry name" value="DUF6594"/>
    <property type="match status" value="1"/>
</dbReference>
<dbReference type="EMBL" id="JAOQAZ010000010">
    <property type="protein sequence ID" value="KAJ4263347.1"/>
    <property type="molecule type" value="Genomic_DNA"/>
</dbReference>
<comment type="caution">
    <text evidence="5">The sequence shown here is derived from an EMBL/GenBank/DDBJ whole genome shotgun (WGS) entry which is preliminary data.</text>
</comment>
<feature type="compositionally biased region" description="Low complexity" evidence="2">
    <location>
        <begin position="1"/>
        <end position="13"/>
    </location>
</feature>
<dbReference type="PANTHER" id="PTHR34502">
    <property type="entry name" value="DUF6594 DOMAIN-CONTAINING PROTEIN-RELATED"/>
    <property type="match status" value="1"/>
</dbReference>
<dbReference type="OrthoDB" id="5416037at2759"/>
<protein>
    <recommendedName>
        <fullName evidence="4">DUF6594 domain-containing protein</fullName>
    </recommendedName>
</protein>
<reference evidence="5" key="1">
    <citation type="submission" date="2022-09" db="EMBL/GenBank/DDBJ databases">
        <title>Fusarium specimens isolated from Avocado Roots.</title>
        <authorList>
            <person name="Stajich J."/>
            <person name="Roper C."/>
            <person name="Heimlech-Rivalta G."/>
        </authorList>
    </citation>
    <scope>NUCLEOTIDE SEQUENCE</scope>
    <source>
        <strain evidence="5">CF00136</strain>
    </source>
</reference>
<evidence type="ECO:0000256" key="1">
    <source>
        <dbReference type="SAM" id="Coils"/>
    </source>
</evidence>
<keyword evidence="1" id="KW-0175">Coiled coil</keyword>
<gene>
    <name evidence="5" type="ORF">NW762_006165</name>
</gene>
<evidence type="ECO:0000313" key="5">
    <source>
        <dbReference type="EMBL" id="KAJ4263347.1"/>
    </source>
</evidence>
<feature type="transmembrane region" description="Helical" evidence="3">
    <location>
        <begin position="286"/>
        <end position="303"/>
    </location>
</feature>
<feature type="compositionally biased region" description="Polar residues" evidence="2">
    <location>
        <begin position="14"/>
        <end position="30"/>
    </location>
</feature>
<sequence>MTATSTTGSAASSMVSHNSATVATGATSDEPSIEDLQRKPWKFIGYRGYAGFIASDDDFHIFRRFKNLNARTALLLQDEISSLEEELVRLETTHSRISVQDIHNGTLRNDVLEERRLLLEAISVKIYRYNKFMLQQSALAQYASAPQRDIESIQNWHYNHGSVAVASEEQKYLDQDDLFCVLQKDKTPLRRLIDRSYRLRTLRLWRHSEDNVPEYDTSNVSYYSDRRIDRFASGVIVTIGMCLLILPLWILQALGNLKMKLGVITIFVFVFLLILSLAMVSKPFEALAATAAYAAILMVFIQIDSD</sequence>